<evidence type="ECO:0000313" key="2">
    <source>
        <dbReference type="EMBL" id="GJT88513.1"/>
    </source>
</evidence>
<comment type="caution">
    <text evidence="2">The sequence shown here is derived from an EMBL/GenBank/DDBJ whole genome shotgun (WGS) entry which is preliminary data.</text>
</comment>
<dbReference type="PANTHER" id="PTHR33047">
    <property type="entry name" value="PROTEIN TAR1"/>
    <property type="match status" value="1"/>
</dbReference>
<reference evidence="2" key="2">
    <citation type="submission" date="2022-01" db="EMBL/GenBank/DDBJ databases">
        <authorList>
            <person name="Yamashiro T."/>
            <person name="Shiraishi A."/>
            <person name="Satake H."/>
            <person name="Nakayama K."/>
        </authorList>
    </citation>
    <scope>NUCLEOTIDE SEQUENCE</scope>
</reference>
<evidence type="ECO:0000313" key="3">
    <source>
        <dbReference type="Proteomes" id="UP001151760"/>
    </source>
</evidence>
<feature type="region of interest" description="Disordered" evidence="1">
    <location>
        <begin position="209"/>
        <end position="232"/>
    </location>
</feature>
<keyword evidence="3" id="KW-1185">Reference proteome</keyword>
<proteinExistence type="predicted"/>
<organism evidence="2 3">
    <name type="scientific">Tanacetum coccineum</name>
    <dbReference type="NCBI Taxonomy" id="301880"/>
    <lineage>
        <taxon>Eukaryota</taxon>
        <taxon>Viridiplantae</taxon>
        <taxon>Streptophyta</taxon>
        <taxon>Embryophyta</taxon>
        <taxon>Tracheophyta</taxon>
        <taxon>Spermatophyta</taxon>
        <taxon>Magnoliopsida</taxon>
        <taxon>eudicotyledons</taxon>
        <taxon>Gunneridae</taxon>
        <taxon>Pentapetalae</taxon>
        <taxon>asterids</taxon>
        <taxon>campanulids</taxon>
        <taxon>Asterales</taxon>
        <taxon>Asteraceae</taxon>
        <taxon>Asteroideae</taxon>
        <taxon>Anthemideae</taxon>
        <taxon>Anthemidinae</taxon>
        <taxon>Tanacetum</taxon>
    </lineage>
</organism>
<accession>A0ABQ5HKU9</accession>
<dbReference type="Proteomes" id="UP001151760">
    <property type="component" value="Unassembled WGS sequence"/>
</dbReference>
<name>A0ABQ5HKU9_9ASTR</name>
<sequence length="770" mass="86444">MFTPCEETRSSRYDVRGTVGVGLGRARKLGQVATTYDEPSGQVYAVRGNLVKSLQHARNRQDRFTSSEEPWSSHYDVRGTVGASLRHARKLGQVARTCEERSGRVYVLVRRMRNHRGRFTSCEEPWLTRYDVRGTVGTGLRHARKLGQVATTCEEPSGKVYVMRGTLVGPSIRRAEEPGSIPISLLRILGWSITGLGTIRNLESDCQLSTLPGTKEEPTSKDQKATSPSKGSLGHAFTVRIRTGNQNQTSFYPSIPHEISVLVELILGHLHYLLTDVPPQPNSPPDNVFRLDRPAEASLGTKKRGHCPASDLQNNRYVVRGTVGEGLRRARKISQVATMYEELSRQVYAVRGKLIKWLRRARNRRGRFTSCEETWSSRYDVRGLRSATKFGQVATTCEKPSGQVYIVRGNLDKSLRRARNCRGRFTSYEETWSSRYDMRGTVEAGLRRVRKLGQVATTCEEPSGLVYVVRGTVRASLRRARKLGQVATTCEEPLGQDPWLVYNGPRNNEEPRIRLPTRHPAGHQGERVTMITLVHTSSELAVRRPGKAPERVVRSLSPSLGTMRNLGWSKTGLGMMRNLESDSQLSTLSSTKESYFFNEVATTCEEPSGQVYVVRGKLIKSLRRARNRRGRFTSCEETWSSRYDVRGTVGAGLRRARKVSQVATTCEEPSGQVYDVRGTLVKSLRRARNRRGRFTSCEETWSSRYVVRETVGAGLRRARKLGQVATTCEEPSGQVYVVRGTLVGLLYDGPMNLDRFRSRFLGSLVGLRRA</sequence>
<gene>
    <name evidence="2" type="ORF">Tco_1070230</name>
</gene>
<reference evidence="2" key="1">
    <citation type="journal article" date="2022" name="Int. J. Mol. Sci.">
        <title>Draft Genome of Tanacetum Coccineum: Genomic Comparison of Closely Related Tanacetum-Family Plants.</title>
        <authorList>
            <person name="Yamashiro T."/>
            <person name="Shiraishi A."/>
            <person name="Nakayama K."/>
            <person name="Satake H."/>
        </authorList>
    </citation>
    <scope>NUCLEOTIDE SEQUENCE</scope>
</reference>
<feature type="compositionally biased region" description="Basic and acidic residues" evidence="1">
    <location>
        <begin position="214"/>
        <end position="224"/>
    </location>
</feature>
<dbReference type="InterPro" id="IPR052997">
    <property type="entry name" value="RRT15-like"/>
</dbReference>
<dbReference type="EMBL" id="BQNB010019737">
    <property type="protein sequence ID" value="GJT88513.1"/>
    <property type="molecule type" value="Genomic_DNA"/>
</dbReference>
<evidence type="ECO:0000256" key="1">
    <source>
        <dbReference type="SAM" id="MobiDB-lite"/>
    </source>
</evidence>
<dbReference type="PANTHER" id="PTHR33047:SF8">
    <property type="entry name" value="REGULATOR OF RDNA TRANSCRIPTION PROTEIN 15"/>
    <property type="match status" value="1"/>
</dbReference>
<protein>
    <submittedName>
        <fullName evidence="2">Uncharacterized protein</fullName>
    </submittedName>
</protein>